<evidence type="ECO:0000313" key="2">
    <source>
        <dbReference type="EMBL" id="GFT70808.1"/>
    </source>
</evidence>
<evidence type="ECO:0000256" key="1">
    <source>
        <dbReference type="SAM" id="SignalP"/>
    </source>
</evidence>
<proteinExistence type="predicted"/>
<keyword evidence="1" id="KW-0732">Signal</keyword>
<evidence type="ECO:0000313" key="3">
    <source>
        <dbReference type="Proteomes" id="UP000887013"/>
    </source>
</evidence>
<organism evidence="2 3">
    <name type="scientific">Nephila pilipes</name>
    <name type="common">Giant wood spider</name>
    <name type="synonym">Nephila maculata</name>
    <dbReference type="NCBI Taxonomy" id="299642"/>
    <lineage>
        <taxon>Eukaryota</taxon>
        <taxon>Metazoa</taxon>
        <taxon>Ecdysozoa</taxon>
        <taxon>Arthropoda</taxon>
        <taxon>Chelicerata</taxon>
        <taxon>Arachnida</taxon>
        <taxon>Araneae</taxon>
        <taxon>Araneomorphae</taxon>
        <taxon>Entelegynae</taxon>
        <taxon>Araneoidea</taxon>
        <taxon>Nephilidae</taxon>
        <taxon>Nephila</taxon>
    </lineage>
</organism>
<sequence>MVLMRSVTGLFLLVLCGFTTWAMDSNNGLSLSISEVTRIGKKITDASSRERKRRKNERIYIFSISETREPK</sequence>
<accession>A0A8X6U126</accession>
<comment type="caution">
    <text evidence="2">The sequence shown here is derived from an EMBL/GenBank/DDBJ whole genome shotgun (WGS) entry which is preliminary data.</text>
</comment>
<gene>
    <name evidence="2" type="ORF">NPIL_453701</name>
</gene>
<protein>
    <submittedName>
        <fullName evidence="2">Uncharacterized protein</fullName>
    </submittedName>
</protein>
<feature type="chain" id="PRO_5036451774" evidence="1">
    <location>
        <begin position="23"/>
        <end position="71"/>
    </location>
</feature>
<dbReference type="AlphaFoldDB" id="A0A8X6U126"/>
<name>A0A8X6U126_NEPPI</name>
<feature type="signal peptide" evidence="1">
    <location>
        <begin position="1"/>
        <end position="22"/>
    </location>
</feature>
<reference evidence="2" key="1">
    <citation type="submission" date="2020-08" db="EMBL/GenBank/DDBJ databases">
        <title>Multicomponent nature underlies the extraordinary mechanical properties of spider dragline silk.</title>
        <authorList>
            <person name="Kono N."/>
            <person name="Nakamura H."/>
            <person name="Mori M."/>
            <person name="Yoshida Y."/>
            <person name="Ohtoshi R."/>
            <person name="Malay A.D."/>
            <person name="Moran D.A.P."/>
            <person name="Tomita M."/>
            <person name="Numata K."/>
            <person name="Arakawa K."/>
        </authorList>
    </citation>
    <scope>NUCLEOTIDE SEQUENCE</scope>
</reference>
<keyword evidence="3" id="KW-1185">Reference proteome</keyword>
<dbReference type="EMBL" id="BMAW01116462">
    <property type="protein sequence ID" value="GFT70808.1"/>
    <property type="molecule type" value="Genomic_DNA"/>
</dbReference>
<dbReference type="Proteomes" id="UP000887013">
    <property type="component" value="Unassembled WGS sequence"/>
</dbReference>